<feature type="region of interest" description="Disordered" evidence="5">
    <location>
        <begin position="739"/>
        <end position="775"/>
    </location>
</feature>
<feature type="domain" description="IF rod" evidence="6">
    <location>
        <begin position="11"/>
        <end position="319"/>
    </location>
</feature>
<evidence type="ECO:0000259" key="6">
    <source>
        <dbReference type="PROSITE" id="PS51842"/>
    </source>
</evidence>
<dbReference type="GO" id="GO:0008307">
    <property type="term" value="F:structural constituent of muscle"/>
    <property type="evidence" value="ECO:0007669"/>
    <property type="project" value="InterPro"/>
</dbReference>
<feature type="compositionally biased region" description="Low complexity" evidence="5">
    <location>
        <begin position="370"/>
        <end position="382"/>
    </location>
</feature>
<feature type="compositionally biased region" description="Basic and acidic residues" evidence="5">
    <location>
        <begin position="748"/>
        <end position="762"/>
    </location>
</feature>
<comment type="similarity">
    <text evidence="3">Belongs to the intermediate filament family.</text>
</comment>
<dbReference type="GO" id="GO:0019215">
    <property type="term" value="F:intermediate filament binding"/>
    <property type="evidence" value="ECO:0007669"/>
    <property type="project" value="TreeGrafter"/>
</dbReference>
<dbReference type="PROSITE" id="PS00226">
    <property type="entry name" value="IF_ROD_1"/>
    <property type="match status" value="1"/>
</dbReference>
<feature type="compositionally biased region" description="Polar residues" evidence="5">
    <location>
        <begin position="462"/>
        <end position="473"/>
    </location>
</feature>
<dbReference type="EMBL" id="JAGKHQ010000002">
    <property type="protein sequence ID" value="KAG7522095.1"/>
    <property type="molecule type" value="Genomic_DNA"/>
</dbReference>
<gene>
    <name evidence="7" type="ORF">JOB18_013080</name>
</gene>
<dbReference type="GO" id="GO:0060053">
    <property type="term" value="C:neurofilament cytoskeleton"/>
    <property type="evidence" value="ECO:0007669"/>
    <property type="project" value="TreeGrafter"/>
</dbReference>
<proteinExistence type="inferred from homology"/>
<evidence type="ECO:0000256" key="4">
    <source>
        <dbReference type="SAM" id="Coils"/>
    </source>
</evidence>
<dbReference type="AlphaFoldDB" id="A0AAV6SYR8"/>
<dbReference type="InterPro" id="IPR030634">
    <property type="entry name" value="SYNM"/>
</dbReference>
<dbReference type="InterPro" id="IPR018039">
    <property type="entry name" value="IF_conserved"/>
</dbReference>
<dbReference type="GO" id="GO:0017166">
    <property type="term" value="F:vinculin binding"/>
    <property type="evidence" value="ECO:0007669"/>
    <property type="project" value="TreeGrafter"/>
</dbReference>
<dbReference type="Pfam" id="PF00038">
    <property type="entry name" value="Filament"/>
    <property type="match status" value="1"/>
</dbReference>
<dbReference type="InterPro" id="IPR039008">
    <property type="entry name" value="IF_rod_dom"/>
</dbReference>
<feature type="region of interest" description="Disordered" evidence="5">
    <location>
        <begin position="1074"/>
        <end position="1098"/>
    </location>
</feature>
<feature type="region of interest" description="Disordered" evidence="5">
    <location>
        <begin position="412"/>
        <end position="478"/>
    </location>
</feature>
<dbReference type="GO" id="GO:0005200">
    <property type="term" value="F:structural constituent of cytoskeleton"/>
    <property type="evidence" value="ECO:0007669"/>
    <property type="project" value="InterPro"/>
</dbReference>
<evidence type="ECO:0000256" key="1">
    <source>
        <dbReference type="ARBA" id="ARBA00022754"/>
    </source>
</evidence>
<evidence type="ECO:0000256" key="2">
    <source>
        <dbReference type="ARBA" id="ARBA00023054"/>
    </source>
</evidence>
<feature type="compositionally biased region" description="Low complexity" evidence="5">
    <location>
        <begin position="1081"/>
        <end position="1091"/>
    </location>
</feature>
<dbReference type="PANTHER" id="PTHR47136:SF1">
    <property type="entry name" value="SYNEMIN"/>
    <property type="match status" value="1"/>
</dbReference>
<evidence type="ECO:0000256" key="5">
    <source>
        <dbReference type="SAM" id="MobiDB-lite"/>
    </source>
</evidence>
<dbReference type="GO" id="GO:0031443">
    <property type="term" value="P:fast-twitch skeletal muscle fiber contraction"/>
    <property type="evidence" value="ECO:0007669"/>
    <property type="project" value="TreeGrafter"/>
</dbReference>
<feature type="coiled-coil region" evidence="4">
    <location>
        <begin position="203"/>
        <end position="332"/>
    </location>
</feature>
<evidence type="ECO:0000256" key="3">
    <source>
        <dbReference type="RuleBase" id="RU000685"/>
    </source>
</evidence>
<feature type="compositionally biased region" description="Low complexity" evidence="5">
    <location>
        <begin position="412"/>
        <end position="425"/>
    </location>
</feature>
<reference evidence="7 8" key="1">
    <citation type="journal article" date="2021" name="Sci. Rep.">
        <title>Chromosome anchoring in Senegalese sole (Solea senegalensis) reveals sex-associated markers and genome rearrangements in flatfish.</title>
        <authorList>
            <person name="Guerrero-Cozar I."/>
            <person name="Gomez-Garrido J."/>
            <person name="Berbel C."/>
            <person name="Martinez-Blanch J.F."/>
            <person name="Alioto T."/>
            <person name="Claros M.G."/>
            <person name="Gagnaire P.A."/>
            <person name="Manchado M."/>
        </authorList>
    </citation>
    <scope>NUCLEOTIDE SEQUENCE [LARGE SCALE GENOMIC DNA]</scope>
    <source>
        <strain evidence="7">Sse05_10M</strain>
    </source>
</reference>
<protein>
    <submittedName>
        <fullName evidence="7">Synemin</fullName>
    </submittedName>
</protein>
<feature type="region of interest" description="Disordered" evidence="5">
    <location>
        <begin position="356"/>
        <end position="382"/>
    </location>
</feature>
<keyword evidence="8" id="KW-1185">Reference proteome</keyword>
<dbReference type="GO" id="GO:0042383">
    <property type="term" value="C:sarcolemma"/>
    <property type="evidence" value="ECO:0007669"/>
    <property type="project" value="TreeGrafter"/>
</dbReference>
<dbReference type="PANTHER" id="PTHR47136">
    <property type="entry name" value="SYNEMIN"/>
    <property type="match status" value="1"/>
</dbReference>
<evidence type="ECO:0000313" key="8">
    <source>
        <dbReference type="Proteomes" id="UP000693946"/>
    </source>
</evidence>
<feature type="coiled-coil region" evidence="4">
    <location>
        <begin position="119"/>
        <end position="153"/>
    </location>
</feature>
<dbReference type="GO" id="GO:0045104">
    <property type="term" value="P:intermediate filament cytoskeleton organization"/>
    <property type="evidence" value="ECO:0007669"/>
    <property type="project" value="InterPro"/>
</dbReference>
<feature type="compositionally biased region" description="Basic and acidic residues" evidence="5">
    <location>
        <begin position="445"/>
        <end position="461"/>
    </location>
</feature>
<keyword evidence="2 4" id="KW-0175">Coiled coil</keyword>
<keyword evidence="1 3" id="KW-0403">Intermediate filament</keyword>
<dbReference type="Proteomes" id="UP000693946">
    <property type="component" value="Linkage Group LG10"/>
</dbReference>
<accession>A0AAV6SYR8</accession>
<dbReference type="GO" id="GO:0005882">
    <property type="term" value="C:intermediate filament"/>
    <property type="evidence" value="ECO:0007669"/>
    <property type="project" value="UniProtKB-KW"/>
</dbReference>
<dbReference type="SMART" id="SM01391">
    <property type="entry name" value="Filament"/>
    <property type="match status" value="1"/>
</dbReference>
<feature type="coiled-coil region" evidence="4">
    <location>
        <begin position="15"/>
        <end position="83"/>
    </location>
</feature>
<sequence>MLPFRRTFESEKQHLQQLNSRLAQYLCRTKQLEQENAHLVAEINKLRQRRTTAGLEPKYKSEMRDLRRMVDQLSVEKSQAEVEREKLWRELQMIQCLCSEQTDVCTDISGELQGCAKELQVAHRTNTELQQRLLQLESEYGAMEEAHRQEMERARRQVESRVVPIITQTYCGPAVVPAEELQEYALGLSEGWVQTFELYQQKVVEMEQAMKADQAMLSDLQREKMQYAAQMDNLRKEAEKQGRLQMRLEDELMNMQETFRVDLSNYQTIVKQLEQERNLMAKTIAEKTQEHQHLLKVKMDLGMEVAAYRALLEGERVSLEDAHRRVNQHQRERIIDIKKPAQPYTPRASMLTTRQHTDVRYTQPAPSLTRSPIVSSGSRSPSKVIPISVADRARYQSPASRRDMISFSKARAAASAPVSTTTAASAKDEQTRKHETHMSPGVQKTSEERTVKIKQVSREESQISPIKSPTAETKSVRVLSPPTMSLSTDIETESQRELLDEMDHGYGVKFEDEWETESTSEQKILEPVSVEEIVEKVIRPAGLEARVCSPGESKVKYHVEKTEEENGTTKTQIVLESKVEEEVDFGEDSALDKLLSQGAKKMSLEDIEDTAAGSMIKNLFSDLQGAEILQNKSVNVQIIEEPVDSRSKYEVEVEEMSRSTQEPVDSHSKYEVEVKEMSRSTQEPVDSHSKYEVEAEEMSRSTQEPVDSHSKYEGEVKEMSRSTQEPVDFHSKFKVEVEEMSRSTQEPGESHSKYEGEVKEMSRSTQEPGDSHSKYEGEVKEMSRSTYHQPSSTYFQIEELENVPYDTHMQLDDVTKSFTTDATESREYFVSTPDDNLSESEEGGGITSYGHYGMVDDLSDEKYYQDGNIPLNTAIQKRGDEYKFLSDLKDGFPECIIEEEICVSPVVQESVLEFLREDSLEPKEQLKGALEKLQSSVSGPLKEELAFLTKISRESPENMAVNVTKVQQSSDNGTMTIVAELNVSQTLEDSGLLEAEDDLSEEQIMAALRSSNHEFEKAFQVGAGGGYSFSIDKTEDIAHGEESEGFTDQGESTSEITERHIKFRPSEKSFTFQMGSHSGVSSQQELLSEISESPEKISQEKRVATIYLDSPNN</sequence>
<organism evidence="7 8">
    <name type="scientific">Solea senegalensis</name>
    <name type="common">Senegalese sole</name>
    <dbReference type="NCBI Taxonomy" id="28829"/>
    <lineage>
        <taxon>Eukaryota</taxon>
        <taxon>Metazoa</taxon>
        <taxon>Chordata</taxon>
        <taxon>Craniata</taxon>
        <taxon>Vertebrata</taxon>
        <taxon>Euteleostomi</taxon>
        <taxon>Actinopterygii</taxon>
        <taxon>Neopterygii</taxon>
        <taxon>Teleostei</taxon>
        <taxon>Neoteleostei</taxon>
        <taxon>Acanthomorphata</taxon>
        <taxon>Carangaria</taxon>
        <taxon>Pleuronectiformes</taxon>
        <taxon>Pleuronectoidei</taxon>
        <taxon>Soleidae</taxon>
        <taxon>Solea</taxon>
    </lineage>
</organism>
<dbReference type="PROSITE" id="PS51842">
    <property type="entry name" value="IF_ROD_2"/>
    <property type="match status" value="1"/>
</dbReference>
<name>A0AAV6SYR8_SOLSE</name>
<feature type="compositionally biased region" description="Basic and acidic residues" evidence="5">
    <location>
        <begin position="426"/>
        <end position="437"/>
    </location>
</feature>
<evidence type="ECO:0000313" key="7">
    <source>
        <dbReference type="EMBL" id="KAG7522095.1"/>
    </source>
</evidence>
<dbReference type="GO" id="GO:0043034">
    <property type="term" value="C:costamere"/>
    <property type="evidence" value="ECO:0007669"/>
    <property type="project" value="TreeGrafter"/>
</dbReference>
<comment type="caution">
    <text evidence="7">The sequence shown here is derived from an EMBL/GenBank/DDBJ whole genome shotgun (WGS) entry which is preliminary data.</text>
</comment>